<sequence>MSKPAFIAHSLCLGSVLLLGACNSSSEVTQALPASSVALADCGAGSQPETGLQGQVPLADRQSGRNLSAYSCNLKLVGQYQGHGASVVSPSQSHCAYLSTSGALLDPLQLLESNPGVYAVDVSDATQPRFSANLPGPAMNIGTWESLKTNAPRQLLGGAAVGPLTGVGFFDVYDISQCESPVHLNGIGDSSLEVPDNLFGHEGNWSPDGMTYWSTGNALGTITAIDASQPASPRIVYAGIAGFPVNHGLEFSADGNTMYLATCFPGGVAIYDVSEIQSRQSTPSIHPIGSVHWNAFSCGQHALPVSWNGKPYLIAPDEFDSEGIHILDISDPGAPKIVKQIQLEIQRKENAAIRSADTAGSGLFGYESHYCTVDRTDNPRALACGYFQSGIRVFDVRDPLQPREIAYYNPAAQTGKGLSLQHSLHAWIGGLLPTISDLYTSDSGISVGTLSIDARYVGNYVAQLPSLLTNLGDGGPVSGNLSADWCSSPPRFVGNQLWVSCMDNGLLVLEFTNGVYSPS</sequence>
<protein>
    <recommendedName>
        <fullName evidence="4">LVIVD repeat-containing protein</fullName>
    </recommendedName>
</protein>
<dbReference type="EMBL" id="FOFS01000001">
    <property type="protein sequence ID" value="SEP70500.1"/>
    <property type="molecule type" value="Genomic_DNA"/>
</dbReference>
<proteinExistence type="predicted"/>
<reference evidence="2 3" key="1">
    <citation type="submission" date="2016-10" db="EMBL/GenBank/DDBJ databases">
        <authorList>
            <person name="de Groot N.N."/>
        </authorList>
    </citation>
    <scope>NUCLEOTIDE SEQUENCE [LARGE SCALE GENOMIC DNA]</scope>
    <source>
        <strain evidence="2 3">DSM 25927</strain>
    </source>
</reference>
<organism evidence="2 3">
    <name type="scientific">Solimonas aquatica</name>
    <dbReference type="NCBI Taxonomy" id="489703"/>
    <lineage>
        <taxon>Bacteria</taxon>
        <taxon>Pseudomonadati</taxon>
        <taxon>Pseudomonadota</taxon>
        <taxon>Gammaproteobacteria</taxon>
        <taxon>Nevskiales</taxon>
        <taxon>Nevskiaceae</taxon>
        <taxon>Solimonas</taxon>
    </lineage>
</organism>
<keyword evidence="1" id="KW-0732">Signal</keyword>
<dbReference type="InterPro" id="IPR015943">
    <property type="entry name" value="WD40/YVTN_repeat-like_dom_sf"/>
</dbReference>
<feature type="chain" id="PRO_5011474655" description="LVIVD repeat-containing protein" evidence="1">
    <location>
        <begin position="21"/>
        <end position="519"/>
    </location>
</feature>
<name>A0A1H9A1E9_9GAMM</name>
<dbReference type="RefSeq" id="WP_093280898.1">
    <property type="nucleotide sequence ID" value="NZ_FOFS01000001.1"/>
</dbReference>
<evidence type="ECO:0000313" key="2">
    <source>
        <dbReference type="EMBL" id="SEP70500.1"/>
    </source>
</evidence>
<gene>
    <name evidence="2" type="ORF">SAMN04488038_101240</name>
</gene>
<accession>A0A1H9A1E9</accession>
<dbReference type="AlphaFoldDB" id="A0A1H9A1E9"/>
<dbReference type="OrthoDB" id="9815940at2"/>
<dbReference type="STRING" id="489703.SAMN04488038_101240"/>
<dbReference type="Proteomes" id="UP000199233">
    <property type="component" value="Unassembled WGS sequence"/>
</dbReference>
<dbReference type="Gene3D" id="2.130.10.10">
    <property type="entry name" value="YVTN repeat-like/Quinoprotein amine dehydrogenase"/>
    <property type="match status" value="1"/>
</dbReference>
<evidence type="ECO:0000256" key="1">
    <source>
        <dbReference type="SAM" id="SignalP"/>
    </source>
</evidence>
<dbReference type="SUPFAM" id="SSF75011">
    <property type="entry name" value="3-carboxy-cis,cis-mucoante lactonizing enzyme"/>
    <property type="match status" value="1"/>
</dbReference>
<dbReference type="PROSITE" id="PS51257">
    <property type="entry name" value="PROKAR_LIPOPROTEIN"/>
    <property type="match status" value="1"/>
</dbReference>
<evidence type="ECO:0008006" key="4">
    <source>
        <dbReference type="Google" id="ProtNLM"/>
    </source>
</evidence>
<keyword evidence="3" id="KW-1185">Reference proteome</keyword>
<feature type="signal peptide" evidence="1">
    <location>
        <begin position="1"/>
        <end position="20"/>
    </location>
</feature>
<evidence type="ECO:0000313" key="3">
    <source>
        <dbReference type="Proteomes" id="UP000199233"/>
    </source>
</evidence>